<name>A0A0R2D9R8_9LACO</name>
<keyword evidence="2" id="KW-1185">Reference proteome</keyword>
<dbReference type="RefSeq" id="WP_057874162.1">
    <property type="nucleotide sequence ID" value="NZ_AYYI01000042.1"/>
</dbReference>
<dbReference type="Proteomes" id="UP000051638">
    <property type="component" value="Unassembled WGS sequence"/>
</dbReference>
<reference evidence="1 2" key="1">
    <citation type="journal article" date="2015" name="Genome Announc.">
        <title>Expanding the biotechnology potential of lactobacilli through comparative genomics of 213 strains and associated genera.</title>
        <authorList>
            <person name="Sun Z."/>
            <person name="Harris H.M."/>
            <person name="McCann A."/>
            <person name="Guo C."/>
            <person name="Argimon S."/>
            <person name="Zhang W."/>
            <person name="Yang X."/>
            <person name="Jeffery I.B."/>
            <person name="Cooney J.C."/>
            <person name="Kagawa T.F."/>
            <person name="Liu W."/>
            <person name="Song Y."/>
            <person name="Salvetti E."/>
            <person name="Wrobel A."/>
            <person name="Rasinkangas P."/>
            <person name="Parkhill J."/>
            <person name="Rea M.C."/>
            <person name="O'Sullivan O."/>
            <person name="Ritari J."/>
            <person name="Douillard F.P."/>
            <person name="Paul Ross R."/>
            <person name="Yang R."/>
            <person name="Briner A.E."/>
            <person name="Felis G.E."/>
            <person name="de Vos W.M."/>
            <person name="Barrangou R."/>
            <person name="Klaenhammer T.R."/>
            <person name="Caufield P.W."/>
            <person name="Cui Y."/>
            <person name="Zhang H."/>
            <person name="O'Toole P.W."/>
        </authorList>
    </citation>
    <scope>NUCLEOTIDE SEQUENCE [LARGE SCALE GENOMIC DNA]</scope>
    <source>
        <strain evidence="1 2">DSM 20253</strain>
    </source>
</reference>
<dbReference type="EMBL" id="AYYI01000042">
    <property type="protein sequence ID" value="KRM97355.1"/>
    <property type="molecule type" value="Genomic_DNA"/>
</dbReference>
<accession>A0A0R2D9R8</accession>
<proteinExistence type="predicted"/>
<comment type="caution">
    <text evidence="1">The sequence shown here is derived from an EMBL/GenBank/DDBJ whole genome shotgun (WGS) entry which is preliminary data.</text>
</comment>
<evidence type="ECO:0000313" key="1">
    <source>
        <dbReference type="EMBL" id="KRM97355.1"/>
    </source>
</evidence>
<gene>
    <name evidence="1" type="ORF">FC24_GL001613</name>
</gene>
<dbReference type="PATRIC" id="fig|1423796.3.peg.1641"/>
<protein>
    <submittedName>
        <fullName evidence="1">Uncharacterized protein</fullName>
    </submittedName>
</protein>
<sequence length="122" mass="14306">MKLYQALTQVTLNAQLAGKSTALKKTMDTTKPLHNDLETLYQYIDSVLKPGANHKENNLNYVTDHIFILHHFNFEQHQFTQSLKTPDQQAHFAYNLVEDLNRHLTVNFKPEQQELQFIFADY</sequence>
<dbReference type="OrthoDB" id="2302008at2"/>
<dbReference type="AlphaFoldDB" id="A0A0R2D9R8"/>
<organism evidence="1 2">
    <name type="scientific">Loigolactobacillus rennini DSM 20253</name>
    <dbReference type="NCBI Taxonomy" id="1423796"/>
    <lineage>
        <taxon>Bacteria</taxon>
        <taxon>Bacillati</taxon>
        <taxon>Bacillota</taxon>
        <taxon>Bacilli</taxon>
        <taxon>Lactobacillales</taxon>
        <taxon>Lactobacillaceae</taxon>
        <taxon>Loigolactobacillus</taxon>
    </lineage>
</organism>
<evidence type="ECO:0000313" key="2">
    <source>
        <dbReference type="Proteomes" id="UP000051638"/>
    </source>
</evidence>